<feature type="region of interest" description="Disordered" evidence="1">
    <location>
        <begin position="93"/>
        <end position="114"/>
    </location>
</feature>
<dbReference type="EMBL" id="JACXVP010000007">
    <property type="protein sequence ID" value="KAG5595060.1"/>
    <property type="molecule type" value="Genomic_DNA"/>
</dbReference>
<keyword evidence="3" id="KW-1185">Reference proteome</keyword>
<evidence type="ECO:0000313" key="3">
    <source>
        <dbReference type="Proteomes" id="UP000824120"/>
    </source>
</evidence>
<reference evidence="2 3" key="1">
    <citation type="submission" date="2020-09" db="EMBL/GenBank/DDBJ databases">
        <title>De no assembly of potato wild relative species, Solanum commersonii.</title>
        <authorList>
            <person name="Cho K."/>
        </authorList>
    </citation>
    <scope>NUCLEOTIDE SEQUENCE [LARGE SCALE GENOMIC DNA]</scope>
    <source>
        <strain evidence="2">LZ3.2</strain>
        <tissue evidence="2">Leaf</tissue>
    </source>
</reference>
<evidence type="ECO:0000313" key="2">
    <source>
        <dbReference type="EMBL" id="KAG5595060.1"/>
    </source>
</evidence>
<evidence type="ECO:0000256" key="1">
    <source>
        <dbReference type="SAM" id="MobiDB-lite"/>
    </source>
</evidence>
<organism evidence="2 3">
    <name type="scientific">Solanum commersonii</name>
    <name type="common">Commerson's wild potato</name>
    <name type="synonym">Commerson's nightshade</name>
    <dbReference type="NCBI Taxonomy" id="4109"/>
    <lineage>
        <taxon>Eukaryota</taxon>
        <taxon>Viridiplantae</taxon>
        <taxon>Streptophyta</taxon>
        <taxon>Embryophyta</taxon>
        <taxon>Tracheophyta</taxon>
        <taxon>Spermatophyta</taxon>
        <taxon>Magnoliopsida</taxon>
        <taxon>eudicotyledons</taxon>
        <taxon>Gunneridae</taxon>
        <taxon>Pentapetalae</taxon>
        <taxon>asterids</taxon>
        <taxon>lamiids</taxon>
        <taxon>Solanales</taxon>
        <taxon>Solanaceae</taxon>
        <taxon>Solanoideae</taxon>
        <taxon>Solaneae</taxon>
        <taxon>Solanum</taxon>
    </lineage>
</organism>
<dbReference type="AlphaFoldDB" id="A0A9J5Y729"/>
<feature type="compositionally biased region" description="Pro residues" evidence="1">
    <location>
        <begin position="8"/>
        <end position="23"/>
    </location>
</feature>
<feature type="region of interest" description="Disordered" evidence="1">
    <location>
        <begin position="1"/>
        <end position="51"/>
    </location>
</feature>
<gene>
    <name evidence="2" type="ORF">H5410_036292</name>
</gene>
<feature type="compositionally biased region" description="Polar residues" evidence="1">
    <location>
        <begin position="98"/>
        <end position="114"/>
    </location>
</feature>
<accession>A0A9J5Y729</accession>
<name>A0A9J5Y729_SOLCO</name>
<protein>
    <submittedName>
        <fullName evidence="2">Uncharacterized protein</fullName>
    </submittedName>
</protein>
<dbReference type="Proteomes" id="UP000824120">
    <property type="component" value="Chromosome 7"/>
</dbReference>
<proteinExistence type="predicted"/>
<sequence>MYNTQPYYNPPQAPAYQNPPRPYVPVQAPIHQNTPAYTPRPRPNPEDRNAHAYTPLLNPMLNCLRAICLPLEILGTRHRRLLWFEEPDRVFDQERSNQMHSSTSQCEQQSLAKP</sequence>
<comment type="caution">
    <text evidence="2">The sequence shown here is derived from an EMBL/GenBank/DDBJ whole genome shotgun (WGS) entry which is preliminary data.</text>
</comment>